<organism evidence="1 2">
    <name type="scientific">Streptomyces tubbatahanensis</name>
    <dbReference type="NCBI Taxonomy" id="2923272"/>
    <lineage>
        <taxon>Bacteria</taxon>
        <taxon>Bacillati</taxon>
        <taxon>Actinomycetota</taxon>
        <taxon>Actinomycetes</taxon>
        <taxon>Kitasatosporales</taxon>
        <taxon>Streptomycetaceae</taxon>
        <taxon>Streptomyces</taxon>
    </lineage>
</organism>
<name>A0ABY3XRK8_9ACTN</name>
<keyword evidence="2" id="KW-1185">Reference proteome</keyword>
<reference evidence="1 2" key="1">
    <citation type="journal article" date="2023" name="Microbiol. Spectr.">
        <title>Synergy between Genome Mining, Metabolomics, and Bioinformatics Uncovers Antibacterial Chlorinated Carbazole Alkaloids and Their Biosynthetic Gene Cluster from Streptomyces tubbatahanensis sp. nov., a Novel Actinomycete Isolated from Sulu Sea, Philippines.</title>
        <authorList>
            <person name="Tenebro C.P."/>
            <person name="Trono D.J.V.L."/>
            <person name="Balida L.A.P."/>
            <person name="Bayog L.K.A."/>
            <person name="Bruna J.R."/>
            <person name="Sabido E.M."/>
            <person name="Caspe D.P.C."/>
            <person name="de Los Santos E.L.C."/>
            <person name="Saludes J.P."/>
            <person name="Dalisay D.S."/>
        </authorList>
    </citation>
    <scope>NUCLEOTIDE SEQUENCE [LARGE SCALE GENOMIC DNA]</scope>
    <source>
        <strain evidence="1 2">DSD3025</strain>
    </source>
</reference>
<dbReference type="Proteomes" id="UP001202244">
    <property type="component" value="Chromosome"/>
</dbReference>
<accession>A0ABY3XRK8</accession>
<protein>
    <submittedName>
        <fullName evidence="1">Uncharacterized protein</fullName>
    </submittedName>
</protein>
<evidence type="ECO:0000313" key="2">
    <source>
        <dbReference type="Proteomes" id="UP001202244"/>
    </source>
</evidence>
<gene>
    <name evidence="1" type="ORF">MMF93_11595</name>
</gene>
<sequence>MTQELVALAETGAAAVVAAMATDLWQNTRGAVLRLFHRDETPDRRAAIAAQLDHNAALVDEATAPDDVRRTLLGLWTLELTALLERSPSCRRDLARLAAEVGAALPQERRTVLFAQTNDARDSGTIIAVQHGDLHT</sequence>
<evidence type="ECO:0000313" key="1">
    <source>
        <dbReference type="EMBL" id="UNS97081.1"/>
    </source>
</evidence>
<proteinExistence type="predicted"/>
<dbReference type="EMBL" id="CP093846">
    <property type="protein sequence ID" value="UNS97081.1"/>
    <property type="molecule type" value="Genomic_DNA"/>
</dbReference>
<dbReference type="RefSeq" id="WP_242751248.1">
    <property type="nucleotide sequence ID" value="NZ_CP093846.1"/>
</dbReference>